<dbReference type="SUPFAM" id="SSF144284">
    <property type="entry name" value="Sec2 N-terminal region"/>
    <property type="match status" value="1"/>
</dbReference>
<keyword evidence="1 2" id="KW-0175">Coiled coil</keyword>
<feature type="region of interest" description="Disordered" evidence="3">
    <location>
        <begin position="580"/>
        <end position="628"/>
    </location>
</feature>
<protein>
    <submittedName>
        <fullName evidence="5">Rab guanine nucleotide exchange factor Sec2p</fullName>
    </submittedName>
</protein>
<evidence type="ECO:0000256" key="2">
    <source>
        <dbReference type="SAM" id="Coils"/>
    </source>
</evidence>
<reference evidence="5 6" key="1">
    <citation type="submission" date="2024-01" db="EMBL/GenBank/DDBJ databases">
        <authorList>
            <consortium name="Genoscope - CEA"/>
            <person name="William W."/>
        </authorList>
    </citation>
    <scope>NUCLEOTIDE SEQUENCE [LARGE SCALE GENOMIC DNA]</scope>
    <source>
        <strain evidence="5 6">29B2s-10</strain>
    </source>
</reference>
<feature type="coiled-coil region" evidence="2">
    <location>
        <begin position="23"/>
        <end position="57"/>
    </location>
</feature>
<dbReference type="CDD" id="cd21044">
    <property type="entry name" value="Rab11BD_RAB3IP_like"/>
    <property type="match status" value="1"/>
</dbReference>
<dbReference type="Proteomes" id="UP001497600">
    <property type="component" value="Chromosome C"/>
</dbReference>
<feature type="compositionally biased region" description="Acidic residues" evidence="3">
    <location>
        <begin position="586"/>
        <end position="600"/>
    </location>
</feature>
<gene>
    <name evidence="5" type="primary">SEC2</name>
    <name evidence="5" type="ORF">CAAN4_C03510</name>
</gene>
<keyword evidence="6" id="KW-1185">Reference proteome</keyword>
<evidence type="ECO:0000313" key="6">
    <source>
        <dbReference type="Proteomes" id="UP001497600"/>
    </source>
</evidence>
<feature type="region of interest" description="Disordered" evidence="3">
    <location>
        <begin position="470"/>
        <end position="489"/>
    </location>
</feature>
<dbReference type="EMBL" id="OZ004255">
    <property type="protein sequence ID" value="CAK7899617.1"/>
    <property type="molecule type" value="Genomic_DNA"/>
</dbReference>
<organism evidence="5 6">
    <name type="scientific">[Candida] anglica</name>
    <dbReference type="NCBI Taxonomy" id="148631"/>
    <lineage>
        <taxon>Eukaryota</taxon>
        <taxon>Fungi</taxon>
        <taxon>Dikarya</taxon>
        <taxon>Ascomycota</taxon>
        <taxon>Saccharomycotina</taxon>
        <taxon>Pichiomycetes</taxon>
        <taxon>Debaryomycetaceae</taxon>
        <taxon>Kurtzmaniella</taxon>
    </lineage>
</organism>
<sequence>MSEVEESLDVRLTREVTSLSTNLVTAEAKSLEMEEKVLQLRKENQLLKTNIKEHELISKKYALLVPEHAKLKQDFIKNDSSRKEAEDKIAELQGEVEDLTASLFDEANKMVSNASRETYNFKIKNGKLQEEIQEKNTIIENLQDQLKDLKQLFFQIEDEQKLTSTGTPKYEKQQLDFNVSSSSSTAAGGKSTTSTVAKDEEQHQQEGKNLLYQQQLDALIYSPTIRSIRFDLIEYHQDFKPFIYAIIKPNYTLDLTSLKTLKYFRKIWSEELENSIPIIPIHSNFMSRWSKGKSFWNLIVDGKAVIEPISGVNETYKLTYKGKNSVGGVSTSDTTKKEEHPPIATKEPCSFCGENKDDILEHARLYSLRLLNPDYNPNLASSNTGGSSNSSNSTATDQEEYLASYPLCNYCLIKLRNICDFFAKIRLIHSNVFKLKQKSIIVGGDSNNSSPVMSSNNRFNRLSGIFNESAATNQDTTKNNEQSRLPPTSINEFEEEAKLMKLYMMLVSIRAKIFWSKIGYWDNPNNVHETNLDEVNYEAFKELIGHVESHSHDVKDLQEVKEEALAIKSEGDDKIKSNVKESVHSEEDEVFADTTEEFEENSLAKDGNDAPIRRKSSSKQFKKKMDTELDQTLAMLQESLEPESK</sequence>
<dbReference type="Gene3D" id="6.10.140.910">
    <property type="match status" value="1"/>
</dbReference>
<dbReference type="InterPro" id="IPR009449">
    <property type="entry name" value="Sec2_N"/>
</dbReference>
<dbReference type="Pfam" id="PF06428">
    <property type="entry name" value="Sec2p"/>
    <property type="match status" value="1"/>
</dbReference>
<evidence type="ECO:0000259" key="4">
    <source>
        <dbReference type="Pfam" id="PF06428"/>
    </source>
</evidence>
<feature type="compositionally biased region" description="Basic and acidic residues" evidence="3">
    <location>
        <begin position="602"/>
        <end position="612"/>
    </location>
</feature>
<feature type="domain" description="GDP/GTP exchange factor Sec2 N-terminal" evidence="4">
    <location>
        <begin position="32"/>
        <end position="156"/>
    </location>
</feature>
<evidence type="ECO:0000256" key="3">
    <source>
        <dbReference type="SAM" id="MobiDB-lite"/>
    </source>
</evidence>
<proteinExistence type="predicted"/>
<dbReference type="InterPro" id="IPR040351">
    <property type="entry name" value="RAB3IL/RAB3IP/Sec2"/>
</dbReference>
<feature type="region of interest" description="Disordered" evidence="3">
    <location>
        <begin position="180"/>
        <end position="204"/>
    </location>
</feature>
<dbReference type="PANTHER" id="PTHR14430">
    <property type="entry name" value="RABIN3-RELATED"/>
    <property type="match status" value="1"/>
</dbReference>
<evidence type="ECO:0000256" key="1">
    <source>
        <dbReference type="ARBA" id="ARBA00023054"/>
    </source>
</evidence>
<feature type="compositionally biased region" description="Low complexity" evidence="3">
    <location>
        <begin position="180"/>
        <end position="195"/>
    </location>
</feature>
<dbReference type="PANTHER" id="PTHR14430:SF0">
    <property type="entry name" value="SEC2P DOMAIN-CONTAINING PROTEIN"/>
    <property type="match status" value="1"/>
</dbReference>
<evidence type="ECO:0000313" key="5">
    <source>
        <dbReference type="EMBL" id="CAK7899617.1"/>
    </source>
</evidence>
<accession>A0ABP0E8N9</accession>
<name>A0ABP0E8N9_9ASCO</name>
<feature type="compositionally biased region" description="Basic residues" evidence="3">
    <location>
        <begin position="613"/>
        <end position="622"/>
    </location>
</feature>
<feature type="coiled-coil region" evidence="2">
    <location>
        <begin position="82"/>
        <end position="159"/>
    </location>
</feature>